<feature type="non-terminal residue" evidence="2">
    <location>
        <position position="306"/>
    </location>
</feature>
<sequence length="306" mass="34494">MKRISLVLLSLSLLTLFVTVPALSSDSEGDGGETSKQPFPEEREEREIKEFQFIGYYFMRSEMSNVAPTNQFLKGQVVGRLFGGNTTRTSTSTSRFSEQRFLPMITYSPKLFDGWAKMRMSFEFDWTWGDANYGAGGNFGGAFAGDFVNMQTQNLFLELRPKKNLFINAGLLRLYDNVRVPYYTFTDHLIYKGYRLALFGSDATGVGTHWFFAPNQRIKAGAYQLYENNTEEDDDVVMFEVDYERDIDIETSGGLSVHYLRDHANGEGGVSILGQGLNSGLSDYNGVFNFDLSGQPYDGDILWLGT</sequence>
<organism evidence="2 3">
    <name type="scientific">Eiseniibacteriota bacterium</name>
    <dbReference type="NCBI Taxonomy" id="2212470"/>
    <lineage>
        <taxon>Bacteria</taxon>
        <taxon>Candidatus Eiseniibacteriota</taxon>
    </lineage>
</organism>
<proteinExistence type="predicted"/>
<keyword evidence="1" id="KW-0732">Signal</keyword>
<feature type="chain" id="PRO_5037740640" description="Alginate export domain-containing protein" evidence="1">
    <location>
        <begin position="25"/>
        <end position="306"/>
    </location>
</feature>
<dbReference type="EMBL" id="JAGQHS010000420">
    <property type="protein sequence ID" value="MCA9759642.1"/>
    <property type="molecule type" value="Genomic_DNA"/>
</dbReference>
<evidence type="ECO:0000256" key="1">
    <source>
        <dbReference type="SAM" id="SignalP"/>
    </source>
</evidence>
<reference evidence="2" key="1">
    <citation type="submission" date="2020-04" db="EMBL/GenBank/DDBJ databases">
        <authorList>
            <person name="Zhang T."/>
        </authorList>
    </citation>
    <scope>NUCLEOTIDE SEQUENCE</scope>
    <source>
        <strain evidence="2">HKST-UBA02</strain>
    </source>
</reference>
<evidence type="ECO:0008006" key="4">
    <source>
        <dbReference type="Google" id="ProtNLM"/>
    </source>
</evidence>
<evidence type="ECO:0000313" key="2">
    <source>
        <dbReference type="EMBL" id="MCA9759642.1"/>
    </source>
</evidence>
<name>A0A956NJ50_UNCEI</name>
<dbReference type="Proteomes" id="UP000739538">
    <property type="component" value="Unassembled WGS sequence"/>
</dbReference>
<accession>A0A956NJ50</accession>
<feature type="signal peptide" evidence="1">
    <location>
        <begin position="1"/>
        <end position="24"/>
    </location>
</feature>
<dbReference type="AlphaFoldDB" id="A0A956NJ50"/>
<gene>
    <name evidence="2" type="ORF">KDA27_27850</name>
</gene>
<protein>
    <recommendedName>
        <fullName evidence="4">Alginate export domain-containing protein</fullName>
    </recommendedName>
</protein>
<comment type="caution">
    <text evidence="2">The sequence shown here is derived from an EMBL/GenBank/DDBJ whole genome shotgun (WGS) entry which is preliminary data.</text>
</comment>
<reference evidence="2" key="2">
    <citation type="journal article" date="2021" name="Microbiome">
        <title>Successional dynamics and alternative stable states in a saline activated sludge microbial community over 9 years.</title>
        <authorList>
            <person name="Wang Y."/>
            <person name="Ye J."/>
            <person name="Ju F."/>
            <person name="Liu L."/>
            <person name="Boyd J.A."/>
            <person name="Deng Y."/>
            <person name="Parks D.H."/>
            <person name="Jiang X."/>
            <person name="Yin X."/>
            <person name="Woodcroft B.J."/>
            <person name="Tyson G.W."/>
            <person name="Hugenholtz P."/>
            <person name="Polz M.F."/>
            <person name="Zhang T."/>
        </authorList>
    </citation>
    <scope>NUCLEOTIDE SEQUENCE</scope>
    <source>
        <strain evidence="2">HKST-UBA02</strain>
    </source>
</reference>
<evidence type="ECO:0000313" key="3">
    <source>
        <dbReference type="Proteomes" id="UP000739538"/>
    </source>
</evidence>